<dbReference type="EMBL" id="MF403007">
    <property type="protein sequence ID" value="ASV44629.1"/>
    <property type="molecule type" value="Genomic_DNA"/>
</dbReference>
<feature type="active site" evidence="1">
    <location>
        <position position="71"/>
    </location>
</feature>
<dbReference type="InterPro" id="IPR046390">
    <property type="entry name" value="NUCL_HEAD_T4"/>
</dbReference>
<sequence>MAHNTYKSIFKPNNPSKYVGDSSNIVCRSSWERFFCSNLDNNPNVEKWGSEEFAIEYVSPKDGKVHRYFVDFIVRFKNGSVIMVEIKPKAQAIPPSPPKKKSNKALARFQEDMMVFMINQAKWNAAIQFGKRNGFDFVVYTEDELRKLGMPV</sequence>
<feature type="active site" evidence="1">
    <location>
        <position position="32"/>
    </location>
</feature>
<keyword evidence="1" id="KW-0540">Nuclease</keyword>
<dbReference type="GeneID" id="77938974"/>
<keyword evidence="1" id="KW-0255">Endonuclease</keyword>
<dbReference type="HAMAP" id="MF_04160">
    <property type="entry name" value="NUCL_HEAD_T4"/>
    <property type="match status" value="1"/>
</dbReference>
<feature type="active site" evidence="1">
    <location>
        <position position="87"/>
    </location>
</feature>
<dbReference type="RefSeq" id="YP_010662957.1">
    <property type="nucleotide sequence ID" value="NC_070890.1"/>
</dbReference>
<reference evidence="3 4" key="1">
    <citation type="submission" date="2017-06" db="EMBL/GenBank/DDBJ databases">
        <authorList>
            <person name="Kim H.J."/>
            <person name="Triplett B.A."/>
        </authorList>
    </citation>
    <scope>NUCLEOTIDE SEQUENCE [LARGE SCALE GENOMIC DNA]</scope>
</reference>
<accession>A0A223VZZ3</accession>
<dbReference type="Pfam" id="PF08722">
    <property type="entry name" value="Tn7_TnsA-like_N"/>
    <property type="match status" value="1"/>
</dbReference>
<feature type="domain" description="TnsA endonuclease N-terminal" evidence="2">
    <location>
        <begin position="42"/>
        <end position="142"/>
    </location>
</feature>
<keyword evidence="1" id="KW-0269">Exonuclease</keyword>
<dbReference type="GO" id="GO:0004519">
    <property type="term" value="F:endonuclease activity"/>
    <property type="evidence" value="ECO:0007669"/>
    <property type="project" value="UniProtKB-UniRule"/>
</dbReference>
<keyword evidence="1" id="KW-0378">Hydrolase</keyword>
<organism evidence="3 4">
    <name type="scientific">Agrobacterium phage Atu_ph04</name>
    <dbReference type="NCBI Taxonomy" id="2024263"/>
    <lineage>
        <taxon>Viruses</taxon>
        <taxon>Duplodnaviria</taxon>
        <taxon>Heunggongvirae</taxon>
        <taxon>Uroviricota</taxon>
        <taxon>Caudoviricetes</taxon>
        <taxon>Pootjesviridae</taxon>
        <taxon>Rollinsvirus</taxon>
        <taxon>Rollinsvirus ph04</taxon>
    </lineage>
</organism>
<dbReference type="EC" id="3.1.-.-" evidence="1"/>
<dbReference type="Gene3D" id="3.40.91.30">
    <property type="match status" value="1"/>
</dbReference>
<evidence type="ECO:0000256" key="1">
    <source>
        <dbReference type="HAMAP-Rule" id="MF_04160"/>
    </source>
</evidence>
<evidence type="ECO:0000259" key="2">
    <source>
        <dbReference type="Pfam" id="PF08722"/>
    </source>
</evidence>
<comment type="similarity">
    <text evidence="1">Belongs to the Caudovirales head completion nuclease family.</text>
</comment>
<dbReference type="Proteomes" id="UP000226396">
    <property type="component" value="Segment"/>
</dbReference>
<dbReference type="InterPro" id="IPR014833">
    <property type="entry name" value="TnsA_N"/>
</dbReference>
<protein>
    <recommendedName>
        <fullName evidence="1">Head completion nuclease</fullName>
        <ecNumber evidence="1">3.1.-.-</ecNumber>
    </recommendedName>
</protein>
<dbReference type="GO" id="GO:0004527">
    <property type="term" value="F:exonuclease activity"/>
    <property type="evidence" value="ECO:0007669"/>
    <property type="project" value="UniProtKB-UniRule"/>
</dbReference>
<dbReference type="KEGG" id="vg:77938974"/>
<proteinExistence type="inferred from homology"/>
<keyword evidence="4" id="KW-1185">Reference proteome</keyword>
<name>A0A223VZZ3_9CAUD</name>
<evidence type="ECO:0000313" key="4">
    <source>
        <dbReference type="Proteomes" id="UP000226396"/>
    </source>
</evidence>
<comment type="function">
    <text evidence="1">During phage morphogenesis, plays an essential role in the head-tail joining step. The associated nuclease activity is essential for morphogenesis, possibly by cleaving packaged DNA to enable the joining of heads to tails. Displays both exo- and endonuclease activity.</text>
</comment>
<evidence type="ECO:0000313" key="3">
    <source>
        <dbReference type="EMBL" id="ASV44629.1"/>
    </source>
</evidence>